<reference evidence="3 4" key="1">
    <citation type="journal article" date="2018" name="J. Microbiol.">
        <title>Salicibibacter kimchii gen. nov., sp. nov., a moderately halophilic and alkalitolerant bacterium in the family Bacillaceae, isolated from kimchi.</title>
        <authorList>
            <person name="Jang J.Y."/>
            <person name="Oh Y.J."/>
            <person name="Lim S.K."/>
            <person name="Park H.K."/>
            <person name="Lee C."/>
            <person name="Kim J.Y."/>
            <person name="Lee M.A."/>
            <person name="Choi H.J."/>
        </authorList>
    </citation>
    <scope>NUCLEOTIDE SEQUENCE [LARGE SCALE GENOMIC DNA]</scope>
    <source>
        <strain evidence="3 4">NKC1-1</strain>
    </source>
</reference>
<evidence type="ECO:0000256" key="1">
    <source>
        <dbReference type="SAM" id="MobiDB-lite"/>
    </source>
</evidence>
<organism evidence="3 4">
    <name type="scientific">Salicibibacter kimchii</name>
    <dbReference type="NCBI Taxonomy" id="2099786"/>
    <lineage>
        <taxon>Bacteria</taxon>
        <taxon>Bacillati</taxon>
        <taxon>Bacillota</taxon>
        <taxon>Bacilli</taxon>
        <taxon>Bacillales</taxon>
        <taxon>Bacillaceae</taxon>
        <taxon>Salicibibacter</taxon>
    </lineage>
</organism>
<feature type="chain" id="PRO_5039498652" description="DNA primase" evidence="2">
    <location>
        <begin position="21"/>
        <end position="59"/>
    </location>
</feature>
<dbReference type="AlphaFoldDB" id="A0A345C336"/>
<proteinExistence type="predicted"/>
<evidence type="ECO:0000313" key="4">
    <source>
        <dbReference type="Proteomes" id="UP000252100"/>
    </source>
</evidence>
<keyword evidence="4" id="KW-1185">Reference proteome</keyword>
<name>A0A345C336_9BACI</name>
<accession>A0A345C336</accession>
<dbReference type="RefSeq" id="WP_114375604.1">
    <property type="nucleotide sequence ID" value="NZ_CP031092.1"/>
</dbReference>
<keyword evidence="2" id="KW-0732">Signal</keyword>
<evidence type="ECO:0000256" key="2">
    <source>
        <dbReference type="SAM" id="SignalP"/>
    </source>
</evidence>
<dbReference type="EMBL" id="CP031092">
    <property type="protein sequence ID" value="AXF57617.1"/>
    <property type="molecule type" value="Genomic_DNA"/>
</dbReference>
<gene>
    <name evidence="3" type="ORF">DT065_17570</name>
</gene>
<dbReference type="KEGG" id="rue:DT065_17570"/>
<evidence type="ECO:0000313" key="3">
    <source>
        <dbReference type="EMBL" id="AXF57617.1"/>
    </source>
</evidence>
<evidence type="ECO:0008006" key="5">
    <source>
        <dbReference type="Google" id="ProtNLM"/>
    </source>
</evidence>
<feature type="signal peptide" evidence="2">
    <location>
        <begin position="1"/>
        <end position="20"/>
    </location>
</feature>
<dbReference type="PROSITE" id="PS51257">
    <property type="entry name" value="PROKAR_LIPOPROTEIN"/>
    <property type="match status" value="1"/>
</dbReference>
<sequence>MSKKLLYGALSSIFAVGMLAACNGDMEDGDDGMDDGMDDGGEEMEDDGMDDMEDDDEEM</sequence>
<dbReference type="Proteomes" id="UP000252100">
    <property type="component" value="Chromosome"/>
</dbReference>
<protein>
    <recommendedName>
        <fullName evidence="5">DNA primase</fullName>
    </recommendedName>
</protein>
<feature type="region of interest" description="Disordered" evidence="1">
    <location>
        <begin position="26"/>
        <end position="59"/>
    </location>
</feature>